<evidence type="ECO:0000313" key="5">
    <source>
        <dbReference type="EMBL" id="GMA89821.1"/>
    </source>
</evidence>
<dbReference type="InterPro" id="IPR019887">
    <property type="entry name" value="Tscrpt_reg_AsnC/Lrp_C"/>
</dbReference>
<evidence type="ECO:0000256" key="1">
    <source>
        <dbReference type="ARBA" id="ARBA00023015"/>
    </source>
</evidence>
<dbReference type="Gene3D" id="3.30.70.920">
    <property type="match status" value="1"/>
</dbReference>
<dbReference type="EMBL" id="BSVA01000001">
    <property type="protein sequence ID" value="GMA89821.1"/>
    <property type="molecule type" value="Genomic_DNA"/>
</dbReference>
<sequence length="158" mass="16709">MTPLDATDARILSALDDDPAATALALSRTLGLARNTVHARLRRLESGGALGPVSRRIRPSALGYPLVAFIEIAISQGTLREAYGALGDIPEIVEMHATTGAADLLAKVVARDTADLHRITTLLLEIEGVQRTSTAVSLDEVVPPRMAPLLARRAEEAG</sequence>
<gene>
    <name evidence="5" type="ORF">GCM10025869_03500</name>
</gene>
<evidence type="ECO:0000313" key="6">
    <source>
        <dbReference type="Proteomes" id="UP001157069"/>
    </source>
</evidence>
<keyword evidence="2" id="KW-0238">DNA-binding</keyword>
<protein>
    <submittedName>
        <fullName evidence="5">AsnC family transcriptional regulator</fullName>
    </submittedName>
</protein>
<dbReference type="InterPro" id="IPR019888">
    <property type="entry name" value="Tscrpt_reg_AsnC-like"/>
</dbReference>
<organism evidence="5 6">
    <name type="scientific">Homoserinibacter gongjuensis</name>
    <dbReference type="NCBI Taxonomy" id="1162968"/>
    <lineage>
        <taxon>Bacteria</taxon>
        <taxon>Bacillati</taxon>
        <taxon>Actinomycetota</taxon>
        <taxon>Actinomycetes</taxon>
        <taxon>Micrococcales</taxon>
        <taxon>Microbacteriaceae</taxon>
        <taxon>Homoserinibacter</taxon>
    </lineage>
</organism>
<dbReference type="Gene3D" id="1.10.10.10">
    <property type="entry name" value="Winged helix-like DNA-binding domain superfamily/Winged helix DNA-binding domain"/>
    <property type="match status" value="1"/>
</dbReference>
<dbReference type="Pfam" id="PF01037">
    <property type="entry name" value="AsnC_trans_reg"/>
    <property type="match status" value="1"/>
</dbReference>
<comment type="caution">
    <text evidence="5">The sequence shown here is derived from an EMBL/GenBank/DDBJ whole genome shotgun (WGS) entry which is preliminary data.</text>
</comment>
<name>A0ABQ6JQJ2_9MICO</name>
<dbReference type="PANTHER" id="PTHR30154:SF34">
    <property type="entry name" value="TRANSCRIPTIONAL REGULATOR AZLB"/>
    <property type="match status" value="1"/>
</dbReference>
<dbReference type="Pfam" id="PF13412">
    <property type="entry name" value="HTH_24"/>
    <property type="match status" value="1"/>
</dbReference>
<keyword evidence="1" id="KW-0805">Transcription regulation</keyword>
<feature type="domain" description="Transcription regulator AsnC/Lrp ligand binding" evidence="4">
    <location>
        <begin position="70"/>
        <end position="139"/>
    </location>
</feature>
<evidence type="ECO:0000256" key="2">
    <source>
        <dbReference type="ARBA" id="ARBA00023125"/>
    </source>
</evidence>
<dbReference type="PRINTS" id="PR00033">
    <property type="entry name" value="HTHASNC"/>
</dbReference>
<keyword evidence="6" id="KW-1185">Reference proteome</keyword>
<evidence type="ECO:0000259" key="4">
    <source>
        <dbReference type="Pfam" id="PF01037"/>
    </source>
</evidence>
<dbReference type="SMART" id="SM00344">
    <property type="entry name" value="HTH_ASNC"/>
    <property type="match status" value="1"/>
</dbReference>
<dbReference type="InterPro" id="IPR000485">
    <property type="entry name" value="AsnC-type_HTH_dom"/>
</dbReference>
<keyword evidence="3" id="KW-0804">Transcription</keyword>
<evidence type="ECO:0000256" key="3">
    <source>
        <dbReference type="ARBA" id="ARBA00023163"/>
    </source>
</evidence>
<dbReference type="InterPro" id="IPR036390">
    <property type="entry name" value="WH_DNA-bd_sf"/>
</dbReference>
<dbReference type="InterPro" id="IPR011008">
    <property type="entry name" value="Dimeric_a/b-barrel"/>
</dbReference>
<dbReference type="SUPFAM" id="SSF54909">
    <property type="entry name" value="Dimeric alpha+beta barrel"/>
    <property type="match status" value="1"/>
</dbReference>
<proteinExistence type="predicted"/>
<dbReference type="InterPro" id="IPR036388">
    <property type="entry name" value="WH-like_DNA-bd_sf"/>
</dbReference>
<reference evidence="6" key="1">
    <citation type="journal article" date="2019" name="Int. J. Syst. Evol. Microbiol.">
        <title>The Global Catalogue of Microorganisms (GCM) 10K type strain sequencing project: providing services to taxonomists for standard genome sequencing and annotation.</title>
        <authorList>
            <consortium name="The Broad Institute Genomics Platform"/>
            <consortium name="The Broad Institute Genome Sequencing Center for Infectious Disease"/>
            <person name="Wu L."/>
            <person name="Ma J."/>
        </authorList>
    </citation>
    <scope>NUCLEOTIDE SEQUENCE [LARGE SCALE GENOMIC DNA]</scope>
    <source>
        <strain evidence="6">NBRC 108755</strain>
    </source>
</reference>
<dbReference type="SUPFAM" id="SSF46785">
    <property type="entry name" value="Winged helix' DNA-binding domain"/>
    <property type="match status" value="1"/>
</dbReference>
<dbReference type="PANTHER" id="PTHR30154">
    <property type="entry name" value="LEUCINE-RESPONSIVE REGULATORY PROTEIN"/>
    <property type="match status" value="1"/>
</dbReference>
<dbReference type="Proteomes" id="UP001157069">
    <property type="component" value="Unassembled WGS sequence"/>
</dbReference>
<dbReference type="RefSeq" id="WP_284297276.1">
    <property type="nucleotide sequence ID" value="NZ_BSVA01000001.1"/>
</dbReference>
<accession>A0ABQ6JQJ2</accession>